<evidence type="ECO:0000256" key="4">
    <source>
        <dbReference type="ARBA" id="ARBA00022554"/>
    </source>
</evidence>
<evidence type="ECO:0000256" key="3">
    <source>
        <dbReference type="ARBA" id="ARBA00018072"/>
    </source>
</evidence>
<evidence type="ECO:0000256" key="8">
    <source>
        <dbReference type="ARBA" id="ARBA00023288"/>
    </source>
</evidence>
<feature type="compositionally biased region" description="Basic and acidic residues" evidence="15">
    <location>
        <begin position="1204"/>
        <end position="1215"/>
    </location>
</feature>
<feature type="region of interest" description="Disordered" evidence="15">
    <location>
        <begin position="382"/>
        <end position="455"/>
    </location>
</feature>
<dbReference type="FunFam" id="3.10.20.90:FF:000010">
    <property type="entry name" value="Autophagy-related protein"/>
    <property type="match status" value="1"/>
</dbReference>
<feature type="compositionally biased region" description="Low complexity" evidence="15">
    <location>
        <begin position="2078"/>
        <end position="2093"/>
    </location>
</feature>
<feature type="compositionally biased region" description="Polar residues" evidence="15">
    <location>
        <begin position="536"/>
        <end position="548"/>
    </location>
</feature>
<feature type="compositionally biased region" description="Acidic residues" evidence="15">
    <location>
        <begin position="1238"/>
        <end position="1250"/>
    </location>
</feature>
<feature type="compositionally biased region" description="Acidic residues" evidence="15">
    <location>
        <begin position="762"/>
        <end position="776"/>
    </location>
</feature>
<dbReference type="PANTHER" id="PTHR10648">
    <property type="entry name" value="SERINE/THREONINE-PROTEIN PHOSPHATASE PP2A 65 KDA REGULATORY SUBUNIT"/>
    <property type="match status" value="1"/>
</dbReference>
<keyword evidence="17" id="KW-1185">Reference proteome</keyword>
<dbReference type="Pfam" id="PF02991">
    <property type="entry name" value="ATG8"/>
    <property type="match status" value="1"/>
</dbReference>
<accession>A0A081CK40</accession>
<reference evidence="16" key="1">
    <citation type="submission" date="2014-07" db="EMBL/GenBank/DDBJ databases">
        <title>Draft genome sequence of the yeast Pseudozyma antarctica JCM 10317 known as a producer of lipase B which used in a wide range of industrial applications.</title>
        <authorList>
            <person name="Morita T."/>
            <person name="Saika A."/>
            <person name="Koike H."/>
        </authorList>
    </citation>
    <scope>NUCLEOTIDE SEQUENCE</scope>
    <source>
        <strain evidence="16">JCM 10317</strain>
    </source>
</reference>
<feature type="repeat" description="HEAT" evidence="14">
    <location>
        <begin position="1554"/>
        <end position="1592"/>
    </location>
</feature>
<dbReference type="GO" id="GO:0006914">
    <property type="term" value="P:autophagy"/>
    <property type="evidence" value="ECO:0007669"/>
    <property type="project" value="UniProtKB-KW"/>
</dbReference>
<organism evidence="16">
    <name type="scientific">Pseudozyma antarctica</name>
    <name type="common">Yeast</name>
    <name type="synonym">Candida antarctica</name>
    <dbReference type="NCBI Taxonomy" id="84753"/>
    <lineage>
        <taxon>Eukaryota</taxon>
        <taxon>Fungi</taxon>
        <taxon>Dikarya</taxon>
        <taxon>Basidiomycota</taxon>
        <taxon>Ustilaginomycotina</taxon>
        <taxon>Ustilaginomycetes</taxon>
        <taxon>Ustilaginales</taxon>
        <taxon>Ustilaginaceae</taxon>
        <taxon>Moesziomyces</taxon>
    </lineage>
</organism>
<dbReference type="GO" id="GO:0000421">
    <property type="term" value="C:autophagosome membrane"/>
    <property type="evidence" value="ECO:0007669"/>
    <property type="project" value="UniProtKB-SubCell"/>
</dbReference>
<dbReference type="RefSeq" id="XP_014654689.1">
    <property type="nucleotide sequence ID" value="XM_014799203.1"/>
</dbReference>
<evidence type="ECO:0000256" key="7">
    <source>
        <dbReference type="ARBA" id="ARBA00023136"/>
    </source>
</evidence>
<feature type="region of interest" description="Disordered" evidence="15">
    <location>
        <begin position="1190"/>
        <end position="1281"/>
    </location>
</feature>
<dbReference type="Proteomes" id="UP000053758">
    <property type="component" value="Unassembled WGS sequence"/>
</dbReference>
<name>A0A081CK40_PSEA2</name>
<feature type="compositionally biased region" description="Acidic residues" evidence="15">
    <location>
        <begin position="786"/>
        <end position="811"/>
    </location>
</feature>
<feature type="region of interest" description="Disordered" evidence="15">
    <location>
        <begin position="1808"/>
        <end position="1865"/>
    </location>
</feature>
<dbReference type="Gene3D" id="1.25.10.10">
    <property type="entry name" value="Leucine-rich Repeat Variant"/>
    <property type="match status" value="2"/>
</dbReference>
<dbReference type="CDD" id="cd16128">
    <property type="entry name" value="Ubl_ATG8"/>
    <property type="match status" value="1"/>
</dbReference>
<evidence type="ECO:0000256" key="13">
    <source>
        <dbReference type="PIRSR" id="PIRSR604241-50"/>
    </source>
</evidence>
<feature type="region of interest" description="Disordered" evidence="15">
    <location>
        <begin position="486"/>
        <end position="636"/>
    </location>
</feature>
<evidence type="ECO:0000313" key="16">
    <source>
        <dbReference type="EMBL" id="GAK67036.1"/>
    </source>
</evidence>
<feature type="region of interest" description="Disordered" evidence="15">
    <location>
        <begin position="933"/>
        <end position="968"/>
    </location>
</feature>
<evidence type="ECO:0000256" key="6">
    <source>
        <dbReference type="ARBA" id="ARBA00023006"/>
    </source>
</evidence>
<evidence type="ECO:0000256" key="9">
    <source>
        <dbReference type="ARBA" id="ARBA00023329"/>
    </source>
</evidence>
<dbReference type="InterPro" id="IPR051023">
    <property type="entry name" value="PP2A_Regulatory_Subunit_A"/>
</dbReference>
<keyword evidence="9" id="KW-0968">Cytoplasmic vesicle</keyword>
<keyword evidence="8 13" id="KW-0449">Lipoprotein</keyword>
<protein>
    <recommendedName>
        <fullName evidence="3">Autophagy-related protein 8</fullName>
    </recommendedName>
    <alternativeName>
        <fullName evidence="10 11">Autophagy-related Ubiquitin-like modifier ATG8</fullName>
    </alternativeName>
</protein>
<dbReference type="PROSITE" id="PS50077">
    <property type="entry name" value="HEAT_REPEAT"/>
    <property type="match status" value="3"/>
</dbReference>
<evidence type="ECO:0000256" key="1">
    <source>
        <dbReference type="ARBA" id="ARBA00004512"/>
    </source>
</evidence>
<feature type="compositionally biased region" description="Polar residues" evidence="15">
    <location>
        <begin position="2180"/>
        <end position="2202"/>
    </location>
</feature>
<evidence type="ECO:0000256" key="5">
    <source>
        <dbReference type="ARBA" id="ARBA00022737"/>
    </source>
</evidence>
<comment type="similarity">
    <text evidence="2">Belongs to the ATG8 family.</text>
</comment>
<proteinExistence type="inferred from homology"/>
<feature type="compositionally biased region" description="Basic and acidic residues" evidence="15">
    <location>
        <begin position="812"/>
        <end position="824"/>
    </location>
</feature>
<dbReference type="SUPFAM" id="SSF54236">
    <property type="entry name" value="Ubiquitin-like"/>
    <property type="match status" value="1"/>
</dbReference>
<feature type="lipid moiety-binding region" description="Phosphatidylserine amidated glycine; alternate" evidence="13">
    <location>
        <position position="116"/>
    </location>
</feature>
<keyword evidence="4" id="KW-0926">Vacuole</keyword>
<feature type="compositionally biased region" description="Polar residues" evidence="15">
    <location>
        <begin position="489"/>
        <end position="514"/>
    </location>
</feature>
<evidence type="ECO:0000256" key="2">
    <source>
        <dbReference type="ARBA" id="ARBA00007293"/>
    </source>
</evidence>
<dbReference type="GeneID" id="26306058"/>
<dbReference type="Gene3D" id="3.10.20.90">
    <property type="entry name" value="Phosphatidylinositol 3-kinase Catalytic Subunit, Chain A, domain 1"/>
    <property type="match status" value="1"/>
</dbReference>
<evidence type="ECO:0000256" key="12">
    <source>
        <dbReference type="ARBA" id="ARBA00037813"/>
    </source>
</evidence>
<feature type="region of interest" description="Disordered" evidence="15">
    <location>
        <begin position="1123"/>
        <end position="1157"/>
    </location>
</feature>
<evidence type="ECO:0000256" key="10">
    <source>
        <dbReference type="ARBA" id="ARBA00032280"/>
    </source>
</evidence>
<dbReference type="InterPro" id="IPR029071">
    <property type="entry name" value="Ubiquitin-like_domsf"/>
</dbReference>
<dbReference type="InterPro" id="IPR021133">
    <property type="entry name" value="HEAT_type_2"/>
</dbReference>
<feature type="compositionally biased region" description="Basic and acidic residues" evidence="15">
    <location>
        <begin position="1123"/>
        <end position="1136"/>
    </location>
</feature>
<dbReference type="InterPro" id="IPR004241">
    <property type="entry name" value="Atg8-like"/>
</dbReference>
<dbReference type="InterPro" id="IPR011989">
    <property type="entry name" value="ARM-like"/>
</dbReference>
<dbReference type="InterPro" id="IPR016024">
    <property type="entry name" value="ARM-type_fold"/>
</dbReference>
<feature type="region of interest" description="Disordered" evidence="15">
    <location>
        <begin position="1882"/>
        <end position="1924"/>
    </location>
</feature>
<evidence type="ECO:0000256" key="11">
    <source>
        <dbReference type="ARBA" id="ARBA00033272"/>
    </source>
</evidence>
<feature type="compositionally biased region" description="Acidic residues" evidence="15">
    <location>
        <begin position="1218"/>
        <end position="1229"/>
    </location>
</feature>
<feature type="compositionally biased region" description="Low complexity" evidence="15">
    <location>
        <begin position="1892"/>
        <end position="1918"/>
    </location>
</feature>
<keyword evidence="5" id="KW-0677">Repeat</keyword>
<dbReference type="EMBL" id="DF830083">
    <property type="protein sequence ID" value="GAK67036.1"/>
    <property type="molecule type" value="Genomic_DNA"/>
</dbReference>
<feature type="region of interest" description="Disordered" evidence="15">
    <location>
        <begin position="661"/>
        <end position="879"/>
    </location>
</feature>
<feature type="compositionally biased region" description="Basic and acidic residues" evidence="15">
    <location>
        <begin position="598"/>
        <end position="615"/>
    </location>
</feature>
<dbReference type="GO" id="GO:0019888">
    <property type="term" value="F:protein phosphatase regulator activity"/>
    <property type="evidence" value="ECO:0007669"/>
    <property type="project" value="TreeGrafter"/>
</dbReference>
<feature type="compositionally biased region" description="Basic and acidic residues" evidence="15">
    <location>
        <begin position="1986"/>
        <end position="2010"/>
    </location>
</feature>
<sequence length="2215" mass="237200">MRSAFKNEHSFEKRKAEADRIRQKYPDRIPVICEKADRTDIPTIDKKKYLVPSDLTVGQFVYVIRKRIKLAPEKAIFIFVDEVLPATAALMSAIYEEHKDEDGFLYVSYSGENTFGELQALLEAPGSPGQAILYEGAAQRSVFEAQKAQITGVDPDELADLAHLGAWARLWAGCRSHAATSQHSQRRFACTTPRGCSVPTIIIIFIVHTTTLAGLSKQLDFRPSTLHSQPQRESRFVIGRNRTSLPIMTEERPKEPEIKVSQDGINTNFSLSPRIDQAPARPVGSVLRRSHHHHNRNHSIDTKDRTSPILGFGPLQSHDRLWSAADLGASDHPVAPSDATPSISLSSLEPGRALNGSYDPASGFSASRSKPVSAALSVGARKISGGSAGSSSSSSSSTGSASPEATISSDSRRPHARTADRFQVNGTNHHFSEGSTRRTASPARSFPGAPISPRLQSTMSAHAGLAHARRTSADLSPVPFRAPSPIFLPSTSPPAGTVNPDSQHSWDSVWPRSSTPDRADQLRRIGSISPVAGSPGRSSPSTLSDSVNLSHSPSASFESSSPLAASNTILGRPQPRRPHELRGSSSSPILRISPAALRDSHDPAKSPRRSLETARSEPVVKIGFNPPPASADAPTIQTPANRVLSPATEAVPHVDAANALASHRSGGASQSWAQERAESPSATFASDPRKRTGSGSGPMMQGLPLPPRTPSPKMSPTSPRSPFLELAGASTAGPSSSNMGLSESPPKTRSFIAMPPRSGYELSDDPDDVGSEEDGSNSERESVGTNDEDLEGSEYDDDDGITDADAIDEDTEHTPDHDARQKSEDDNDQESQISDVVPERPTLPKRPSLTRSGVVPPPITVLDHVRSPMDPLAQAESSARALAAQKGSTGSAMLNFFRDEPSAQEAQQLAMASDVDAVMPSALGLDAGDAQPLDAAMDEGLGGGGGGGEDNEDEDEDDQGFGMGPEHAEDSLNTLERIFLFAKSDMAYHRVLVSQSLPEWIREVELSDAVEYIIPLLNGLATDELDVCAAFAPEIGRVMWFFFRNCPIAELADESSEMQQNGDDAQPEKASRPRISLAAFTTLLCALLLNQNTIIAGATQQSLVHLFYRLDRRDLELSKEELAEKSDQEVKARQQEQDLESYVTHASGRDGQPVPHEEYHFDDQARAAVKTELLENVALALAHINHGRGDAEAKADESAPLEHGAADSHVQKDAAGEAMDEDAAGESESVEAVNGSGEADESNSDAMEEEHESRDSAASWSQGGHMFGNDSDGSASDVQIDEDEESAVARMASVSLLSALAADELIPQEALIGRFAPEVLKLIDDGAFYVRKEVASSLGPLSRNMSTETVKQTVLGALHKAIHDRNWHVRQAACFSLPAVLGKLDEELRREQTLVMMRALVNDVSSHLRMAALEIIGEVIYMFHGTAVGVPEELVRFFLGEPFDGPPQQGDASLTFDKTSDPEGTEALFEEESAMMMDEAGSELGVGVSSRAEHDALLASFGYGQEGQESSMMDAAPWEQNFRGNNFDPERPLVVAYNLPAVVLTLGAEQWSRLKQAHAELTQSDKPKVRKSLAASLHEIAKIVGKEATRDDLLPAATRFVTDEEAEVRTAMFENMDVLLTCVPQAEAEKMLWQMVSLWSSGSLRDWRLRERLALHIPSMAKQFLLSDEEGNLVSLMQLALADPISAVRDAGVVCVPNLYRAFAEHDQVIADGFLGMVSDLGDSVGYRLRVACLLCIGALVEAGMQRSSCELLLLGRLSAMGEDGVVDVRIALARTLGQMCRKEELYASGQSRSKELNRLIAKLAHDESDEVQQPVSGILSNEEVARYAPQPTSEERTRRKLVLGPADGGPHRPSGESGSMSQFVDAEGDEGDAHVFRMDDDEESGSVDAPASGAGEQEAASSGESGQGEAEGTTTASVSQSAQHLEMSRASIFGGVQRQAESGFGSDWVNHNRAALFDYGENEEEDEDESDDDDDDDGIEEDGIDEPHHLLNVDRDSSGSGELIEHETLNEDEGEACERNAAGEDTQAEAQNADDSMMEEEESAADHGLTLSSPQRVLEGDGKGGEGGAGESPSRVGGTTAAAAAAAKAAATSGGGSKAADPFLAFVAGRRSQDLPRLQTGGGRVGGMENASKRSRLANGSAGPERALAESGAQDGEEGEMLQSPNGDDEMMGTRFHSKNSGDWSQLSGIVAPTTNESRGSTPEGGGEDDFVRV</sequence>
<comment type="subcellular location">
    <subcellularLocation>
        <location evidence="1">Cytoplasmic vesicle</location>
        <location evidence="1">Autophagosome membrane</location>
        <topology evidence="1">Lipid-anchor</topology>
    </subcellularLocation>
    <subcellularLocation>
        <location evidence="12">Vacuole membrane</location>
    </subcellularLocation>
</comment>
<dbReference type="GO" id="GO:0031410">
    <property type="term" value="C:cytoplasmic vesicle"/>
    <property type="evidence" value="ECO:0007669"/>
    <property type="project" value="UniProtKB-KW"/>
</dbReference>
<evidence type="ECO:0000256" key="15">
    <source>
        <dbReference type="SAM" id="MobiDB-lite"/>
    </source>
</evidence>
<feature type="compositionally biased region" description="Acidic residues" evidence="15">
    <location>
        <begin position="949"/>
        <end position="959"/>
    </location>
</feature>
<feature type="compositionally biased region" description="Polar residues" evidence="15">
    <location>
        <begin position="732"/>
        <end position="747"/>
    </location>
</feature>
<keyword evidence="7" id="KW-0472">Membrane</keyword>
<dbReference type="SUPFAM" id="SSF48371">
    <property type="entry name" value="ARM repeat"/>
    <property type="match status" value="1"/>
</dbReference>
<feature type="compositionally biased region" description="Low complexity" evidence="15">
    <location>
        <begin position="549"/>
        <end position="566"/>
    </location>
</feature>
<feature type="compositionally biased region" description="Low complexity" evidence="15">
    <location>
        <begin position="389"/>
        <end position="402"/>
    </location>
</feature>
<feature type="repeat" description="HEAT" evidence="14">
    <location>
        <begin position="1315"/>
        <end position="1353"/>
    </location>
</feature>
<gene>
    <name evidence="16" type="ORF">PAN0_016c5262</name>
</gene>
<evidence type="ECO:0000256" key="14">
    <source>
        <dbReference type="PROSITE-ProRule" id="PRU00103"/>
    </source>
</evidence>
<feature type="region of interest" description="Disordered" evidence="15">
    <location>
        <begin position="289"/>
        <end position="312"/>
    </location>
</feature>
<feature type="compositionally biased region" description="Acidic residues" evidence="15">
    <location>
        <begin position="1961"/>
        <end position="1985"/>
    </location>
</feature>
<feature type="region of interest" description="Disordered" evidence="15">
    <location>
        <begin position="1956"/>
        <end position="2215"/>
    </location>
</feature>
<keyword evidence="6" id="KW-0072">Autophagy</keyword>
<evidence type="ECO:0000313" key="17">
    <source>
        <dbReference type="Proteomes" id="UP000053758"/>
    </source>
</evidence>
<feature type="repeat" description="HEAT" evidence="14">
    <location>
        <begin position="1593"/>
        <end position="1631"/>
    </location>
</feature>
<dbReference type="PANTHER" id="PTHR10648:SF1">
    <property type="entry name" value="SERINE_THREONINE-PROTEIN PHOSPHATASE 4 REGULATORY SUBUNIT 1"/>
    <property type="match status" value="1"/>
</dbReference>
<feature type="compositionally biased region" description="Basic and acidic residues" evidence="15">
    <location>
        <begin position="410"/>
        <end position="420"/>
    </location>
</feature>
<dbReference type="HOGENOM" id="CLU_001893_0_0_1"/>